<gene>
    <name evidence="1" type="ORF">ABH943_004485</name>
</gene>
<proteinExistence type="predicted"/>
<organism evidence="1 2">
    <name type="scientific">Caballeronia udeis</name>
    <dbReference type="NCBI Taxonomy" id="1232866"/>
    <lineage>
        <taxon>Bacteria</taxon>
        <taxon>Pseudomonadati</taxon>
        <taxon>Pseudomonadota</taxon>
        <taxon>Betaproteobacteria</taxon>
        <taxon>Burkholderiales</taxon>
        <taxon>Burkholderiaceae</taxon>
        <taxon>Caballeronia</taxon>
    </lineage>
</organism>
<keyword evidence="2" id="KW-1185">Reference proteome</keyword>
<accession>A0ABW8MLA8</accession>
<reference evidence="1 2" key="1">
    <citation type="submission" date="2024-11" db="EMBL/GenBank/DDBJ databases">
        <title>Using genomics to understand microbial adaptation to soil warming.</title>
        <authorList>
            <person name="Deangelis K.M. PhD."/>
        </authorList>
    </citation>
    <scope>NUCLEOTIDE SEQUENCE [LARGE SCALE GENOMIC DNA]</scope>
    <source>
        <strain evidence="1 2">GAS97</strain>
    </source>
</reference>
<protein>
    <submittedName>
        <fullName evidence="1">Uncharacterized protein</fullName>
    </submittedName>
</protein>
<comment type="caution">
    <text evidence="1">The sequence shown here is derived from an EMBL/GenBank/DDBJ whole genome shotgun (WGS) entry which is preliminary data.</text>
</comment>
<evidence type="ECO:0000313" key="2">
    <source>
        <dbReference type="Proteomes" id="UP001620514"/>
    </source>
</evidence>
<name>A0ABW8MLA8_9BURK</name>
<sequence length="37" mass="4380">MYVFSPSHFGYSFIGRFALDPLFDFVRRTDTLQCFVV</sequence>
<dbReference type="EMBL" id="JBIYDN010000014">
    <property type="protein sequence ID" value="MFK4444463.1"/>
    <property type="molecule type" value="Genomic_DNA"/>
</dbReference>
<evidence type="ECO:0000313" key="1">
    <source>
        <dbReference type="EMBL" id="MFK4444463.1"/>
    </source>
</evidence>
<dbReference type="Proteomes" id="UP001620514">
    <property type="component" value="Unassembled WGS sequence"/>
</dbReference>